<protein>
    <submittedName>
        <fullName evidence="2">Uncharacterized protein</fullName>
    </submittedName>
</protein>
<reference evidence="2" key="1">
    <citation type="submission" date="2021-02" db="EMBL/GenBank/DDBJ databases">
        <authorList>
            <person name="Dougan E. K."/>
            <person name="Rhodes N."/>
            <person name="Thang M."/>
            <person name="Chan C."/>
        </authorList>
    </citation>
    <scope>NUCLEOTIDE SEQUENCE</scope>
</reference>
<evidence type="ECO:0000256" key="1">
    <source>
        <dbReference type="SAM" id="MobiDB-lite"/>
    </source>
</evidence>
<feature type="region of interest" description="Disordered" evidence="1">
    <location>
        <begin position="20"/>
        <end position="125"/>
    </location>
</feature>
<evidence type="ECO:0000313" key="2">
    <source>
        <dbReference type="EMBL" id="CAE7839678.1"/>
    </source>
</evidence>
<evidence type="ECO:0000313" key="3">
    <source>
        <dbReference type="Proteomes" id="UP000601435"/>
    </source>
</evidence>
<accession>A0A812ZSC2</accession>
<feature type="compositionally biased region" description="Acidic residues" evidence="1">
    <location>
        <begin position="91"/>
        <end position="108"/>
    </location>
</feature>
<gene>
    <name evidence="2" type="ORF">SNEC2469_LOCUS25399</name>
</gene>
<dbReference type="EMBL" id="CAJNJA010050036">
    <property type="protein sequence ID" value="CAE7839678.1"/>
    <property type="molecule type" value="Genomic_DNA"/>
</dbReference>
<comment type="caution">
    <text evidence="2">The sequence shown here is derived from an EMBL/GenBank/DDBJ whole genome shotgun (WGS) entry which is preliminary data.</text>
</comment>
<sequence length="125" mass="13348">MKAQPLRELEDCLQMIKASSGDLGGHQRANDEIGPDWGQDQEEAEFSEVAADSGFASGLGSWSECDQPLSEEGFRPELGAAPGQPSAALNDPEDSSESDSSGEDTADDEDRKYEVLSSAPEIEKL</sequence>
<keyword evidence="3" id="KW-1185">Reference proteome</keyword>
<name>A0A812ZSC2_9DINO</name>
<dbReference type="Proteomes" id="UP000601435">
    <property type="component" value="Unassembled WGS sequence"/>
</dbReference>
<proteinExistence type="predicted"/>
<feature type="non-terminal residue" evidence="2">
    <location>
        <position position="125"/>
    </location>
</feature>
<organism evidence="2 3">
    <name type="scientific">Symbiodinium necroappetens</name>
    <dbReference type="NCBI Taxonomy" id="1628268"/>
    <lineage>
        <taxon>Eukaryota</taxon>
        <taxon>Sar</taxon>
        <taxon>Alveolata</taxon>
        <taxon>Dinophyceae</taxon>
        <taxon>Suessiales</taxon>
        <taxon>Symbiodiniaceae</taxon>
        <taxon>Symbiodinium</taxon>
    </lineage>
</organism>
<dbReference type="AlphaFoldDB" id="A0A812ZSC2"/>
<dbReference type="OrthoDB" id="10484560at2759"/>